<organism evidence="1 2">
    <name type="scientific">Hymenobacter glacieicola</name>
    <dbReference type="NCBI Taxonomy" id="1562124"/>
    <lineage>
        <taxon>Bacteria</taxon>
        <taxon>Pseudomonadati</taxon>
        <taxon>Bacteroidota</taxon>
        <taxon>Cytophagia</taxon>
        <taxon>Cytophagales</taxon>
        <taxon>Hymenobacteraceae</taxon>
        <taxon>Hymenobacter</taxon>
    </lineage>
</organism>
<dbReference type="EMBL" id="BMGS01000016">
    <property type="protein sequence ID" value="GGG61370.1"/>
    <property type="molecule type" value="Genomic_DNA"/>
</dbReference>
<dbReference type="RefSeq" id="WP_188559802.1">
    <property type="nucleotide sequence ID" value="NZ_BMGS01000016.1"/>
</dbReference>
<dbReference type="Proteomes" id="UP000601361">
    <property type="component" value="Unassembled WGS sequence"/>
</dbReference>
<gene>
    <name evidence="1" type="ORF">GCM10011378_41760</name>
</gene>
<evidence type="ECO:0008006" key="3">
    <source>
        <dbReference type="Google" id="ProtNLM"/>
    </source>
</evidence>
<comment type="caution">
    <text evidence="1">The sequence shown here is derived from an EMBL/GenBank/DDBJ whole genome shotgun (WGS) entry which is preliminary data.</text>
</comment>
<sequence length="52" mass="5945">MQLLTSPQLRNLACDANPLVAPVPVDLLVMLKNTPLSRLLFIRAFYWSFSRN</sequence>
<reference evidence="2" key="1">
    <citation type="journal article" date="2019" name="Int. J. Syst. Evol. Microbiol.">
        <title>The Global Catalogue of Microorganisms (GCM) 10K type strain sequencing project: providing services to taxonomists for standard genome sequencing and annotation.</title>
        <authorList>
            <consortium name="The Broad Institute Genomics Platform"/>
            <consortium name="The Broad Institute Genome Sequencing Center for Infectious Disease"/>
            <person name="Wu L."/>
            <person name="Ma J."/>
        </authorList>
    </citation>
    <scope>NUCLEOTIDE SEQUENCE [LARGE SCALE GENOMIC DNA]</scope>
    <source>
        <strain evidence="2">CGMCC 1.12990</strain>
    </source>
</reference>
<evidence type="ECO:0000313" key="1">
    <source>
        <dbReference type="EMBL" id="GGG61370.1"/>
    </source>
</evidence>
<proteinExistence type="predicted"/>
<protein>
    <recommendedName>
        <fullName evidence="3">Leucine-rich repeat domain-containing protein</fullName>
    </recommendedName>
</protein>
<accession>A0ABQ1X8M7</accession>
<name>A0ABQ1X8M7_9BACT</name>
<keyword evidence="2" id="KW-1185">Reference proteome</keyword>
<evidence type="ECO:0000313" key="2">
    <source>
        <dbReference type="Proteomes" id="UP000601361"/>
    </source>
</evidence>